<dbReference type="InterPro" id="IPR037009">
    <property type="entry name" value="mRNA_triPase_Cet1_sf"/>
</dbReference>
<dbReference type="InterPro" id="IPR051029">
    <property type="entry name" value="mRNA_Capping_Enz/RNA_Phosphat"/>
</dbReference>
<dbReference type="GO" id="GO:0140818">
    <property type="term" value="F:mRNA 5'-triphosphate monophosphatase activity"/>
    <property type="evidence" value="ECO:0007669"/>
    <property type="project" value="UniProtKB-EC"/>
</dbReference>
<evidence type="ECO:0000256" key="6">
    <source>
        <dbReference type="ARBA" id="ARBA00022801"/>
    </source>
</evidence>
<dbReference type="SUPFAM" id="SSF56091">
    <property type="entry name" value="DNA ligase/mRNA capping enzyme, catalytic domain"/>
    <property type="match status" value="1"/>
</dbReference>
<keyword evidence="7" id="KW-0506">mRNA capping</keyword>
<evidence type="ECO:0000259" key="15">
    <source>
        <dbReference type="Pfam" id="PF03919"/>
    </source>
</evidence>
<dbReference type="Proteomes" id="UP000001064">
    <property type="component" value="Unassembled WGS sequence"/>
</dbReference>
<dbReference type="eggNOG" id="KOG2386">
    <property type="taxonomic scope" value="Eukaryota"/>
</dbReference>
<comment type="subcellular location">
    <subcellularLocation>
        <location evidence="1">Nucleus</location>
    </subcellularLocation>
</comment>
<dbReference type="FunFam" id="3.30.470.30:FF:000028">
    <property type="entry name" value="mRNA capping enzyme, beta chain, putative"/>
    <property type="match status" value="1"/>
</dbReference>
<feature type="domain" description="mRNA capping enzyme adenylation" evidence="13">
    <location>
        <begin position="304"/>
        <end position="489"/>
    </location>
</feature>
<dbReference type="CDD" id="cd07470">
    <property type="entry name" value="CYTH-like_mRNA_RTPase"/>
    <property type="match status" value="1"/>
</dbReference>
<keyword evidence="5" id="KW-0547">Nucleotide-binding</keyword>
<dbReference type="InterPro" id="IPR004206">
    <property type="entry name" value="mRNA_triPase_Cet1"/>
</dbReference>
<dbReference type="OrthoDB" id="200924at2759"/>
<evidence type="ECO:0000256" key="7">
    <source>
        <dbReference type="ARBA" id="ARBA00023042"/>
    </source>
</evidence>
<dbReference type="PANTHER" id="PTHR10367">
    <property type="entry name" value="MRNA-CAPPING ENZYME"/>
    <property type="match status" value="1"/>
</dbReference>
<gene>
    <name evidence="16" type="ORF">DICPUDRAFT_50749</name>
</gene>
<dbReference type="PANTHER" id="PTHR10367:SF17">
    <property type="entry name" value="MRNA-CAPPING ENZYME"/>
    <property type="match status" value="1"/>
</dbReference>
<keyword evidence="6" id="KW-0378">Hydrolase</keyword>
<keyword evidence="9" id="KW-0539">Nucleus</keyword>
<dbReference type="GO" id="GO:0005634">
    <property type="term" value="C:nucleus"/>
    <property type="evidence" value="ECO:0007669"/>
    <property type="project" value="UniProtKB-SubCell"/>
</dbReference>
<dbReference type="GO" id="GO:0004484">
    <property type="term" value="F:mRNA guanylyltransferase activity"/>
    <property type="evidence" value="ECO:0000318"/>
    <property type="project" value="GO_Central"/>
</dbReference>
<evidence type="ECO:0000259" key="14">
    <source>
        <dbReference type="Pfam" id="PF02940"/>
    </source>
</evidence>
<evidence type="ECO:0000256" key="11">
    <source>
        <dbReference type="ARBA" id="ARBA00047740"/>
    </source>
</evidence>
<dbReference type="GO" id="GO:0004651">
    <property type="term" value="F:polynucleotide 5'-phosphatase activity"/>
    <property type="evidence" value="ECO:0007669"/>
    <property type="project" value="InterPro"/>
</dbReference>
<feature type="compositionally biased region" description="Polar residues" evidence="12">
    <location>
        <begin position="1"/>
        <end position="16"/>
    </location>
</feature>
<dbReference type="SUPFAM" id="SSF55154">
    <property type="entry name" value="CYTH-like phosphatases"/>
    <property type="match status" value="1"/>
</dbReference>
<feature type="domain" description="mRNA triphosphatase Cet1-like" evidence="14">
    <location>
        <begin position="112"/>
        <end position="224"/>
    </location>
</feature>
<evidence type="ECO:0000256" key="5">
    <source>
        <dbReference type="ARBA" id="ARBA00022741"/>
    </source>
</evidence>
<keyword evidence="8" id="KW-0342">GTP-binding</keyword>
<sequence length="640" mass="74671">MSNYKRPNNSDTNGSAKKTRLEDDDPMSSILGEIHQSQHGNKSTAVKSTFSLESVMNKIIELSQTDGGIDKIEVEGRIGLFSSSFNSGSTFKPGMVPEDWKELNLYLRNKYDPICTRETDYIYNDNFRITFDENTKKCIRKDRKTDKTNFDQSSNLIYDYRISTSIEETFPPPLSLPSDYISRREKERFTYREDLWKVDLTIITTRQNIQAQIESLAYEVEVELYPDSIKSCQEKSSLTSLLNKFIDGIKHYINVIGGSQDTSFSDISLDRVGEVKEIYRLRDLVFKYMPQMQRRTETFPGSMPVNFGKKNFYYVQCNKYYVSEKTDGIRYMLLVDSSGVYLIDRKFDFYKLNDYDIIIDIFRKGTLLDGEMVRNVNSKTPNYLVFDVLSINDQIYYDKFLEDRLKVIGSEVVLPIRKKVNSSDVPFEIMGKSFQPKNKIQDVFKHIKDDHNGTRTFIDGRRCHHTDGIIFTPNTPYRPYTDPTLYKWKYCDKWTIDFKVRDRGQKGWFLSCVANDNIEVDCREVNFSDDDLSKLRKEFQRARDQSTVVAECSFQPKTGTWKFHQVRHDKKKGNYISIVMDTMESIAENLSGEELKYRIPLSPQDDNWEEEMQRLRSSMLNSIKPSTSSSTSSYNPYSHS</sequence>
<dbReference type="AlphaFoldDB" id="F1A057"/>
<accession>F1A057</accession>
<evidence type="ECO:0000313" key="17">
    <source>
        <dbReference type="Proteomes" id="UP000001064"/>
    </source>
</evidence>
<comment type="catalytic activity">
    <reaction evidence="11">
        <text>a 5'-end triphospho-ribonucleoside in mRNA + H2O = a 5'-end diphospho-ribonucleoside in mRNA + phosphate + H(+)</text>
        <dbReference type="Rhea" id="RHEA:67004"/>
        <dbReference type="Rhea" id="RHEA-COMP:17164"/>
        <dbReference type="Rhea" id="RHEA-COMP:17165"/>
        <dbReference type="ChEBI" id="CHEBI:15377"/>
        <dbReference type="ChEBI" id="CHEBI:15378"/>
        <dbReference type="ChEBI" id="CHEBI:43474"/>
        <dbReference type="ChEBI" id="CHEBI:167616"/>
        <dbReference type="ChEBI" id="CHEBI:167618"/>
        <dbReference type="EC" id="3.6.1.74"/>
    </reaction>
    <physiologicalReaction direction="left-to-right" evidence="11">
        <dbReference type="Rhea" id="RHEA:67005"/>
    </physiologicalReaction>
</comment>
<dbReference type="GO" id="GO:0005524">
    <property type="term" value="F:ATP binding"/>
    <property type="evidence" value="ECO:0007669"/>
    <property type="project" value="InterPro"/>
</dbReference>
<feature type="region of interest" description="Disordered" evidence="12">
    <location>
        <begin position="616"/>
        <end position="640"/>
    </location>
</feature>
<comment type="catalytic activity">
    <reaction evidence="10">
        <text>a 5'-end diphospho-ribonucleoside in mRNA + GTP + H(+) = a 5'-end (5'-triphosphoguanosine)-ribonucleoside in mRNA + diphosphate</text>
        <dbReference type="Rhea" id="RHEA:67012"/>
        <dbReference type="Rhea" id="RHEA-COMP:17165"/>
        <dbReference type="Rhea" id="RHEA-COMP:17166"/>
        <dbReference type="ChEBI" id="CHEBI:15378"/>
        <dbReference type="ChEBI" id="CHEBI:33019"/>
        <dbReference type="ChEBI" id="CHEBI:37565"/>
        <dbReference type="ChEBI" id="CHEBI:167616"/>
        <dbReference type="ChEBI" id="CHEBI:167617"/>
        <dbReference type="EC" id="2.7.7.50"/>
    </reaction>
    <physiologicalReaction direction="left-to-right" evidence="10">
        <dbReference type="Rhea" id="RHEA:67013"/>
    </physiologicalReaction>
</comment>
<dbReference type="STRING" id="5786.F1A057"/>
<evidence type="ECO:0000256" key="10">
    <source>
        <dbReference type="ARBA" id="ARBA00044624"/>
    </source>
</evidence>
<reference evidence="17" key="1">
    <citation type="journal article" date="2011" name="Genome Biol.">
        <title>Comparative genomics of the social amoebae Dictyostelium discoideum and Dictyostelium purpureum.</title>
        <authorList>
            <consortium name="US DOE Joint Genome Institute (JGI-PGF)"/>
            <person name="Sucgang R."/>
            <person name="Kuo A."/>
            <person name="Tian X."/>
            <person name="Salerno W."/>
            <person name="Parikh A."/>
            <person name="Feasley C.L."/>
            <person name="Dalin E."/>
            <person name="Tu H."/>
            <person name="Huang E."/>
            <person name="Barry K."/>
            <person name="Lindquist E."/>
            <person name="Shapiro H."/>
            <person name="Bruce D."/>
            <person name="Schmutz J."/>
            <person name="Salamov A."/>
            <person name="Fey P."/>
            <person name="Gaudet P."/>
            <person name="Anjard C."/>
            <person name="Babu M.M."/>
            <person name="Basu S."/>
            <person name="Bushmanova Y."/>
            <person name="van der Wel H."/>
            <person name="Katoh-Kurasawa M."/>
            <person name="Dinh C."/>
            <person name="Coutinho P.M."/>
            <person name="Saito T."/>
            <person name="Elias M."/>
            <person name="Schaap P."/>
            <person name="Kay R.R."/>
            <person name="Henrissat B."/>
            <person name="Eichinger L."/>
            <person name="Rivero F."/>
            <person name="Putnam N.H."/>
            <person name="West C.M."/>
            <person name="Loomis W.F."/>
            <person name="Chisholm R.L."/>
            <person name="Shaulsky G."/>
            <person name="Strassmann J.E."/>
            <person name="Queller D.C."/>
            <person name="Kuspa A."/>
            <person name="Grigoriev I.V."/>
        </authorList>
    </citation>
    <scope>NUCLEOTIDE SEQUENCE [LARGE SCALE GENOMIC DNA]</scope>
    <source>
        <strain evidence="17">QSDP1</strain>
    </source>
</reference>
<evidence type="ECO:0000256" key="9">
    <source>
        <dbReference type="ARBA" id="ARBA00023242"/>
    </source>
</evidence>
<dbReference type="GeneID" id="10510517"/>
<feature type="domain" description="mRNA capping enzyme C-terminal" evidence="15">
    <location>
        <begin position="513"/>
        <end position="595"/>
    </location>
</feature>
<keyword evidence="17" id="KW-1185">Reference proteome</keyword>
<dbReference type="VEuPathDB" id="AmoebaDB:DICPUDRAFT_50749"/>
<evidence type="ECO:0000259" key="13">
    <source>
        <dbReference type="Pfam" id="PF01331"/>
    </source>
</evidence>
<evidence type="ECO:0000256" key="4">
    <source>
        <dbReference type="ARBA" id="ARBA00022695"/>
    </source>
</evidence>
<dbReference type="EMBL" id="GL871330">
    <property type="protein sequence ID" value="EGC30428.1"/>
    <property type="molecule type" value="Genomic_DNA"/>
</dbReference>
<dbReference type="Gene3D" id="3.30.470.30">
    <property type="entry name" value="DNA ligase/mRNA capping enzyme"/>
    <property type="match status" value="1"/>
</dbReference>
<name>F1A057_DICPU</name>
<dbReference type="GO" id="GO:0005525">
    <property type="term" value="F:GTP binding"/>
    <property type="evidence" value="ECO:0007669"/>
    <property type="project" value="UniProtKB-KW"/>
</dbReference>
<evidence type="ECO:0000313" key="16">
    <source>
        <dbReference type="EMBL" id="EGC30428.1"/>
    </source>
</evidence>
<dbReference type="OMA" id="CVANDNI"/>
<dbReference type="InParanoid" id="F1A057"/>
<evidence type="ECO:0000256" key="12">
    <source>
        <dbReference type="SAM" id="MobiDB-lite"/>
    </source>
</evidence>
<dbReference type="Pfam" id="PF02940">
    <property type="entry name" value="mRNA_triPase"/>
    <property type="match status" value="1"/>
</dbReference>
<protein>
    <submittedName>
        <fullName evidence="16">Uncharacterized protein</fullName>
    </submittedName>
</protein>
<keyword evidence="4" id="KW-0548">Nucleotidyltransferase</keyword>
<dbReference type="Gene3D" id="2.40.50.140">
    <property type="entry name" value="Nucleic acid-binding proteins"/>
    <property type="match status" value="1"/>
</dbReference>
<dbReference type="FunFam" id="3.20.100.10:FF:000012">
    <property type="entry name" value="Uncharacterized protein"/>
    <property type="match status" value="1"/>
</dbReference>
<dbReference type="Gene3D" id="3.20.100.10">
    <property type="entry name" value="mRNA triphosphatase Cet1-like"/>
    <property type="match status" value="1"/>
</dbReference>
<dbReference type="InterPro" id="IPR013846">
    <property type="entry name" value="mRNA_cap_enzyme_C"/>
</dbReference>
<feature type="compositionally biased region" description="Low complexity" evidence="12">
    <location>
        <begin position="621"/>
        <end position="640"/>
    </location>
</feature>
<feature type="region of interest" description="Disordered" evidence="12">
    <location>
        <begin position="1"/>
        <end position="23"/>
    </location>
</feature>
<evidence type="ECO:0000256" key="8">
    <source>
        <dbReference type="ARBA" id="ARBA00023134"/>
    </source>
</evidence>
<dbReference type="CDD" id="cd07895">
    <property type="entry name" value="Adenylation_mRNA_capping"/>
    <property type="match status" value="1"/>
</dbReference>
<dbReference type="InterPro" id="IPR033469">
    <property type="entry name" value="CYTH-like_dom_sf"/>
</dbReference>
<dbReference type="GO" id="GO:0006370">
    <property type="term" value="P:7-methylguanosine mRNA capping"/>
    <property type="evidence" value="ECO:0000318"/>
    <property type="project" value="GO_Central"/>
</dbReference>
<evidence type="ECO:0000256" key="1">
    <source>
        <dbReference type="ARBA" id="ARBA00004123"/>
    </source>
</evidence>
<dbReference type="Pfam" id="PF01331">
    <property type="entry name" value="mRNA_cap_enzyme"/>
    <property type="match status" value="1"/>
</dbReference>
<dbReference type="FunFam" id="2.40.50.140:FF:000918">
    <property type="match status" value="1"/>
</dbReference>
<dbReference type="SUPFAM" id="SSF50249">
    <property type="entry name" value="Nucleic acid-binding proteins"/>
    <property type="match status" value="1"/>
</dbReference>
<dbReference type="Pfam" id="PF03919">
    <property type="entry name" value="mRNA_cap_C"/>
    <property type="match status" value="1"/>
</dbReference>
<dbReference type="InterPro" id="IPR001339">
    <property type="entry name" value="mRNA_cap_enzyme_adenylation"/>
</dbReference>
<evidence type="ECO:0000256" key="2">
    <source>
        <dbReference type="ARBA" id="ARBA00022664"/>
    </source>
</evidence>
<dbReference type="InterPro" id="IPR012340">
    <property type="entry name" value="NA-bd_OB-fold"/>
</dbReference>
<organism evidence="16 17">
    <name type="scientific">Dictyostelium purpureum</name>
    <name type="common">Slime mold</name>
    <dbReference type="NCBI Taxonomy" id="5786"/>
    <lineage>
        <taxon>Eukaryota</taxon>
        <taxon>Amoebozoa</taxon>
        <taxon>Evosea</taxon>
        <taxon>Eumycetozoa</taxon>
        <taxon>Dictyostelia</taxon>
        <taxon>Dictyosteliales</taxon>
        <taxon>Dictyosteliaceae</taxon>
        <taxon>Dictyostelium</taxon>
    </lineage>
</organism>
<keyword evidence="2" id="KW-0507">mRNA processing</keyword>
<dbReference type="RefSeq" id="XP_003293052.1">
    <property type="nucleotide sequence ID" value="XM_003293004.1"/>
</dbReference>
<proteinExistence type="predicted"/>
<keyword evidence="3" id="KW-0808">Transferase</keyword>
<dbReference type="KEGG" id="dpp:DICPUDRAFT_50749"/>
<evidence type="ECO:0000256" key="3">
    <source>
        <dbReference type="ARBA" id="ARBA00022679"/>
    </source>
</evidence>